<gene>
    <name evidence="2" type="ORF">QCA50_019273</name>
</gene>
<comment type="caution">
    <text evidence="2">The sequence shown here is derived from an EMBL/GenBank/DDBJ whole genome shotgun (WGS) entry which is preliminary data.</text>
</comment>
<name>A0AAW0FBI6_9APHY</name>
<evidence type="ECO:0000313" key="3">
    <source>
        <dbReference type="Proteomes" id="UP001385951"/>
    </source>
</evidence>
<keyword evidence="3" id="KW-1185">Reference proteome</keyword>
<keyword evidence="1" id="KW-0732">Signal</keyword>
<organism evidence="2 3">
    <name type="scientific">Cerrena zonata</name>
    <dbReference type="NCBI Taxonomy" id="2478898"/>
    <lineage>
        <taxon>Eukaryota</taxon>
        <taxon>Fungi</taxon>
        <taxon>Dikarya</taxon>
        <taxon>Basidiomycota</taxon>
        <taxon>Agaricomycotina</taxon>
        <taxon>Agaricomycetes</taxon>
        <taxon>Polyporales</taxon>
        <taxon>Cerrenaceae</taxon>
        <taxon>Cerrena</taxon>
    </lineage>
</organism>
<evidence type="ECO:0000313" key="2">
    <source>
        <dbReference type="EMBL" id="KAK7677721.1"/>
    </source>
</evidence>
<dbReference type="Proteomes" id="UP001385951">
    <property type="component" value="Unassembled WGS sequence"/>
</dbReference>
<protein>
    <recommendedName>
        <fullName evidence="4">Extracellular membrane protein CFEM domain-containing protein</fullName>
    </recommendedName>
</protein>
<feature type="signal peptide" evidence="1">
    <location>
        <begin position="1"/>
        <end position="23"/>
    </location>
</feature>
<proteinExistence type="predicted"/>
<evidence type="ECO:0008006" key="4">
    <source>
        <dbReference type="Google" id="ProtNLM"/>
    </source>
</evidence>
<evidence type="ECO:0000256" key="1">
    <source>
        <dbReference type="SAM" id="SignalP"/>
    </source>
</evidence>
<accession>A0AAW0FBI6</accession>
<dbReference type="EMBL" id="JASBNA010000083">
    <property type="protein sequence ID" value="KAK7677721.1"/>
    <property type="molecule type" value="Genomic_DNA"/>
</dbReference>
<feature type="chain" id="PRO_5043553001" description="Extracellular membrane protein CFEM domain-containing protein" evidence="1">
    <location>
        <begin position="24"/>
        <end position="99"/>
    </location>
</feature>
<dbReference type="AlphaFoldDB" id="A0AAW0FBI6"/>
<sequence>MKLSTSSFSLLATLLATFALANAQSDDCGQRCWDAASSPSAGSIDCDPSDFDCLCHNGNFLIFASRCTMNCDDAARAFVSNRCAPFTSTPAAPTPVATA</sequence>
<reference evidence="2 3" key="1">
    <citation type="submission" date="2022-09" db="EMBL/GenBank/DDBJ databases">
        <authorList>
            <person name="Palmer J.M."/>
        </authorList>
    </citation>
    <scope>NUCLEOTIDE SEQUENCE [LARGE SCALE GENOMIC DNA]</scope>
    <source>
        <strain evidence="2 3">DSM 7382</strain>
    </source>
</reference>